<protein>
    <submittedName>
        <fullName evidence="1">Uncharacterized protein</fullName>
    </submittedName>
</protein>
<dbReference type="Proteomes" id="UP000520814">
    <property type="component" value="Unassembled WGS sequence"/>
</dbReference>
<keyword evidence="2" id="KW-1185">Reference proteome</keyword>
<evidence type="ECO:0000313" key="2">
    <source>
        <dbReference type="Proteomes" id="UP000520814"/>
    </source>
</evidence>
<accession>A0A7W9W9K6</accession>
<dbReference type="RefSeq" id="WP_184204028.1">
    <property type="nucleotide sequence ID" value="NZ_JACHGW010000010.1"/>
</dbReference>
<evidence type="ECO:0000313" key="1">
    <source>
        <dbReference type="EMBL" id="MBB6053943.1"/>
    </source>
</evidence>
<comment type="caution">
    <text evidence="1">The sequence shown here is derived from an EMBL/GenBank/DDBJ whole genome shotgun (WGS) entry which is preliminary data.</text>
</comment>
<sequence>MARSPTSKTRRSSAGGKRYTTFAPGELEKALKALALKTGVVADVPNSWEVKRHNPLHHRWYDCPVTYPDGTQGTCHYTRQGPRWHIFRCDYGGGQLPYAYHMDELGRDAASIEAMAQEKAVVAFRYAIVEEQRLARRIQPPHGSKGDPSRYQIPIKRLKVVAGKYALCAPLGDKMVPAAFGLYDTLEAAHAAWKELGKPGLSIAIACRWTRRWEPLRFNWPLGEYTVTL</sequence>
<dbReference type="EMBL" id="JACHGW010000010">
    <property type="protein sequence ID" value="MBB6053943.1"/>
    <property type="molecule type" value="Genomic_DNA"/>
</dbReference>
<name>A0A7W9W9K6_ARMRO</name>
<reference evidence="1 2" key="1">
    <citation type="submission" date="2020-08" db="EMBL/GenBank/DDBJ databases">
        <title>Genomic Encyclopedia of Type Strains, Phase IV (KMG-IV): sequencing the most valuable type-strain genomes for metagenomic binning, comparative biology and taxonomic classification.</title>
        <authorList>
            <person name="Goeker M."/>
        </authorList>
    </citation>
    <scope>NUCLEOTIDE SEQUENCE [LARGE SCALE GENOMIC DNA]</scope>
    <source>
        <strain evidence="1 2">DSM 23562</strain>
    </source>
</reference>
<proteinExistence type="predicted"/>
<dbReference type="AlphaFoldDB" id="A0A7W9W9K6"/>
<organism evidence="1 2">
    <name type="scientific">Armatimonas rosea</name>
    <dbReference type="NCBI Taxonomy" id="685828"/>
    <lineage>
        <taxon>Bacteria</taxon>
        <taxon>Bacillati</taxon>
        <taxon>Armatimonadota</taxon>
        <taxon>Armatimonadia</taxon>
        <taxon>Armatimonadales</taxon>
        <taxon>Armatimonadaceae</taxon>
        <taxon>Armatimonas</taxon>
    </lineage>
</organism>
<gene>
    <name evidence="1" type="ORF">HNQ39_005790</name>
</gene>